<keyword evidence="1" id="KW-1133">Transmembrane helix</keyword>
<evidence type="ECO:0000313" key="3">
    <source>
        <dbReference type="Proteomes" id="UP000011765"/>
    </source>
</evidence>
<accession>M1E7H5</accession>
<organism evidence="2 3">
    <name type="scientific">Thermodesulfobium narugense DSM 14796</name>
    <dbReference type="NCBI Taxonomy" id="747365"/>
    <lineage>
        <taxon>Bacteria</taxon>
        <taxon>Pseudomonadati</taxon>
        <taxon>Thermodesulfobiota</taxon>
        <taxon>Thermodesulfobiia</taxon>
        <taxon>Thermodesulfobiales</taxon>
        <taxon>Thermodesulfobiaceae</taxon>
        <taxon>Thermodesulfobium</taxon>
    </lineage>
</organism>
<sequence>MKGISKRLKKKTFLIIATFLLILTTIPDLVKVFAPVVDTQDTSWAWLLGYAFLNNLQWGKEIIFTFGPLGFLENTYFYSNHLLWFITAIANIFVRLVFYAFFIYFVYLCVFKEKDSSNSQSSITFYFFYVLISAISIIVSSSIPISMLLCLMATLIIVDTFNCDFIKNNKIILIRYVLSGALFAFSSLIKFNVIPFAILFLLVYPFLMVYSFRDKKIFFQGFVGLISFILVFLLIYLIIGQNLSNLPALLMGIYEIIKGYTPAMFLNGKILQTLVAVITLLYFVYLILISYKKKKKILFSQLFLLFLLLFFVFKEGFVRQDNIITGGHTLSFFTVCLILLAFIIFLYSRMKLSNSFINFVFLIIFFFNVIGGIIYINGARNIVCLSNLSFSKHKRIELQQSINSAIRNQFKVDPSILQSIGDQPVTIIPWDLMMSQGYNFKFIPQVVPQAYSAYTPYLDEQNAKQILSDVALQKIIYTFEDIDNRYPLFSEPYTFMTILSCYRTEIAGNKYSLLTRKKSCHDLNLTSISSIETGLNQWIDLPSNADFMDIYINPTLISHIIDILYKPFSQIYISFKLSNNQIVGPYRFIPGVSKDHLFVKYFIRNQRDLNDLMSKDAYNLLKIKSFTITTKGINLDYDKSYNVIFYNSSFS</sequence>
<reference evidence="2 3" key="1">
    <citation type="submission" date="2011-04" db="EMBL/GenBank/DDBJ databases">
        <title>The complete genome of Thermodesulfobium narugense DSM 14796.</title>
        <authorList>
            <consortium name="US DOE Joint Genome Institute (JGI-PGF)"/>
            <person name="Lucas S."/>
            <person name="Han J."/>
            <person name="Lapidus A."/>
            <person name="Bruce D."/>
            <person name="Goodwin L."/>
            <person name="Pitluck S."/>
            <person name="Peters L."/>
            <person name="Kyrpides N."/>
            <person name="Mavromatis K."/>
            <person name="Pagani I."/>
            <person name="Ivanova N."/>
            <person name="Ovchinnikova G."/>
            <person name="Zhang X."/>
            <person name="Saunders L."/>
            <person name="Detter J.C."/>
            <person name="Tapia R."/>
            <person name="Han C."/>
            <person name="Land M."/>
            <person name="Hauser L."/>
            <person name="Markowitz V."/>
            <person name="Cheng J.-F."/>
            <person name="Hugenholtz P."/>
            <person name="Woyke T."/>
            <person name="Wu D."/>
            <person name="Spring S."/>
            <person name="Schroeder M."/>
            <person name="Brambilla E."/>
            <person name="Klenk H.-P."/>
            <person name="Eisen J.A."/>
        </authorList>
    </citation>
    <scope>NUCLEOTIDE SEQUENCE [LARGE SCALE GENOMIC DNA]</scope>
    <source>
        <strain evidence="2 3">DSM 14796</strain>
    </source>
</reference>
<dbReference type="KEGG" id="tnr:Thena_0839"/>
<keyword evidence="1" id="KW-0472">Membrane</keyword>
<feature type="transmembrane region" description="Helical" evidence="1">
    <location>
        <begin position="145"/>
        <end position="165"/>
    </location>
</feature>
<evidence type="ECO:0008006" key="4">
    <source>
        <dbReference type="Google" id="ProtNLM"/>
    </source>
</evidence>
<feature type="transmembrane region" description="Helical" evidence="1">
    <location>
        <begin position="194"/>
        <end position="210"/>
    </location>
</feature>
<feature type="transmembrane region" description="Helical" evidence="1">
    <location>
        <begin position="82"/>
        <end position="111"/>
    </location>
</feature>
<proteinExistence type="predicted"/>
<name>M1E7H5_9BACT</name>
<gene>
    <name evidence="2" type="ORF">Thena_0839</name>
</gene>
<dbReference type="HOGENOM" id="CLU_019353_0_0_9"/>
<evidence type="ECO:0000256" key="1">
    <source>
        <dbReference type="SAM" id="Phobius"/>
    </source>
</evidence>
<feature type="transmembrane region" description="Helical" evidence="1">
    <location>
        <begin position="359"/>
        <end position="378"/>
    </location>
</feature>
<dbReference type="RefSeq" id="WP_013756195.1">
    <property type="nucleotide sequence ID" value="NC_015499.1"/>
</dbReference>
<feature type="transmembrane region" description="Helical" evidence="1">
    <location>
        <begin position="270"/>
        <end position="291"/>
    </location>
</feature>
<feature type="transmembrane region" description="Helical" evidence="1">
    <location>
        <begin position="217"/>
        <end position="239"/>
    </location>
</feature>
<dbReference type="Proteomes" id="UP000011765">
    <property type="component" value="Chromosome"/>
</dbReference>
<dbReference type="eggNOG" id="COG1269">
    <property type="taxonomic scope" value="Bacteria"/>
</dbReference>
<feature type="transmembrane region" description="Helical" evidence="1">
    <location>
        <begin position="172"/>
        <end position="188"/>
    </location>
</feature>
<feature type="transmembrane region" description="Helical" evidence="1">
    <location>
        <begin position="12"/>
        <end position="34"/>
    </location>
</feature>
<protein>
    <recommendedName>
        <fullName evidence="4">Glycosyltransferase RgtA/B/C/D-like domain-containing protein</fullName>
    </recommendedName>
</protein>
<feature type="transmembrane region" description="Helical" evidence="1">
    <location>
        <begin position="323"/>
        <end position="347"/>
    </location>
</feature>
<dbReference type="AlphaFoldDB" id="M1E7H5"/>
<dbReference type="EMBL" id="CP002690">
    <property type="protein sequence ID" value="AEE14470.1"/>
    <property type="molecule type" value="Genomic_DNA"/>
</dbReference>
<keyword evidence="3" id="KW-1185">Reference proteome</keyword>
<feature type="transmembrane region" description="Helical" evidence="1">
    <location>
        <begin position="298"/>
        <end position="317"/>
    </location>
</feature>
<evidence type="ECO:0000313" key="2">
    <source>
        <dbReference type="EMBL" id="AEE14470.1"/>
    </source>
</evidence>
<keyword evidence="1" id="KW-0812">Transmembrane</keyword>